<dbReference type="InterPro" id="IPR052049">
    <property type="entry name" value="Electron_transfer_protein"/>
</dbReference>
<dbReference type="EMBL" id="CP036259">
    <property type="protein sequence ID" value="QDR81669.1"/>
    <property type="molecule type" value="Genomic_DNA"/>
</dbReference>
<keyword evidence="9" id="KW-1185">Reference proteome</keyword>
<comment type="similarity">
    <text evidence="2">Belongs to the NrfD family.</text>
</comment>
<feature type="transmembrane region" description="Helical" evidence="7">
    <location>
        <begin position="115"/>
        <end position="133"/>
    </location>
</feature>
<dbReference type="PANTHER" id="PTHR34856">
    <property type="entry name" value="PROTEIN NRFD"/>
    <property type="match status" value="1"/>
</dbReference>
<feature type="transmembrane region" description="Helical" evidence="7">
    <location>
        <begin position="12"/>
        <end position="31"/>
    </location>
</feature>
<evidence type="ECO:0000256" key="7">
    <source>
        <dbReference type="SAM" id="Phobius"/>
    </source>
</evidence>
<organism evidence="8 9">
    <name type="scientific">Sporomusa termitida</name>
    <dbReference type="NCBI Taxonomy" id="2377"/>
    <lineage>
        <taxon>Bacteria</taxon>
        <taxon>Bacillati</taxon>
        <taxon>Bacillota</taxon>
        <taxon>Negativicutes</taxon>
        <taxon>Selenomonadales</taxon>
        <taxon>Sporomusaceae</taxon>
        <taxon>Sporomusa</taxon>
    </lineage>
</organism>
<keyword evidence="5 7" id="KW-1133">Transmembrane helix</keyword>
<name>A0A517DWE3_9FIRM</name>
<gene>
    <name evidence="8" type="ORF">SPTER_30790</name>
</gene>
<evidence type="ECO:0000313" key="9">
    <source>
        <dbReference type="Proteomes" id="UP000320776"/>
    </source>
</evidence>
<sequence length="321" mass="34630">MEKQQEYWGSLPAWYFFLAAMGAMLFVIVAVTDLAGMEIAGHINGWAGLVSLAVAAVGALLLLIELTHKSRGHLVNARPFASVMSFGSLLQSVYMPLVFVYATFFFSFIPWAGLGWLKTIVAVLAIITALLYVTYPAIELGEAKGRSFWNGGGLLGVFLVNGAATGAAALILLLFVFGYAEHAYTATISGLAAGLLLVQLLTVPGYVLGMRLSSAEEARRGANKLWNGEFSKTFWGGVISLGTVIPLLINLLFSSVYWLAIAAVLILAGGICFRIDFLRAAVRVVLPGEERAEMSKAEITKLAGALESRWQEKACWLHPHK</sequence>
<feature type="transmembrane region" description="Helical" evidence="7">
    <location>
        <begin position="186"/>
        <end position="209"/>
    </location>
</feature>
<keyword evidence="4 7" id="KW-0812">Transmembrane</keyword>
<evidence type="ECO:0000313" key="8">
    <source>
        <dbReference type="EMBL" id="QDR81669.1"/>
    </source>
</evidence>
<keyword evidence="6 7" id="KW-0472">Membrane</keyword>
<evidence type="ECO:0000256" key="4">
    <source>
        <dbReference type="ARBA" id="ARBA00022692"/>
    </source>
</evidence>
<feature type="transmembrane region" description="Helical" evidence="7">
    <location>
        <begin position="230"/>
        <end position="249"/>
    </location>
</feature>
<dbReference type="Proteomes" id="UP000320776">
    <property type="component" value="Chromosome"/>
</dbReference>
<reference evidence="8 9" key="1">
    <citation type="submission" date="2019-02" db="EMBL/GenBank/DDBJ databases">
        <title>Closed genome of Sporomusa termitida DSM 4440.</title>
        <authorList>
            <person name="Poehlein A."/>
            <person name="Daniel R."/>
        </authorList>
    </citation>
    <scope>NUCLEOTIDE SEQUENCE [LARGE SCALE GENOMIC DNA]</scope>
    <source>
        <strain evidence="8 9">DSM 4440</strain>
    </source>
</reference>
<feature type="transmembrane region" description="Helical" evidence="7">
    <location>
        <begin position="43"/>
        <end position="64"/>
    </location>
</feature>
<dbReference type="RefSeq" id="WP_144351136.1">
    <property type="nucleotide sequence ID" value="NZ_CP036259.1"/>
</dbReference>
<evidence type="ECO:0000256" key="2">
    <source>
        <dbReference type="ARBA" id="ARBA00008929"/>
    </source>
</evidence>
<evidence type="ECO:0000256" key="3">
    <source>
        <dbReference type="ARBA" id="ARBA00022475"/>
    </source>
</evidence>
<dbReference type="AlphaFoldDB" id="A0A517DWE3"/>
<keyword evidence="3" id="KW-1003">Cell membrane</keyword>
<evidence type="ECO:0000256" key="1">
    <source>
        <dbReference type="ARBA" id="ARBA00004651"/>
    </source>
</evidence>
<feature type="transmembrane region" description="Helical" evidence="7">
    <location>
        <begin position="255"/>
        <end position="273"/>
    </location>
</feature>
<dbReference type="Pfam" id="PF03916">
    <property type="entry name" value="NrfD"/>
    <property type="match status" value="1"/>
</dbReference>
<dbReference type="GO" id="GO:0005886">
    <property type="term" value="C:plasma membrane"/>
    <property type="evidence" value="ECO:0007669"/>
    <property type="project" value="UniProtKB-SubCell"/>
</dbReference>
<evidence type="ECO:0000256" key="5">
    <source>
        <dbReference type="ARBA" id="ARBA00022989"/>
    </source>
</evidence>
<proteinExistence type="inferred from homology"/>
<dbReference type="OrthoDB" id="1677261at2"/>
<evidence type="ECO:0000256" key="6">
    <source>
        <dbReference type="ARBA" id="ARBA00023136"/>
    </source>
</evidence>
<protein>
    <submittedName>
        <fullName evidence="8">Polysulfide reductase, NrfD</fullName>
    </submittedName>
</protein>
<accession>A0A517DWE3</accession>
<feature type="transmembrane region" description="Helical" evidence="7">
    <location>
        <begin position="154"/>
        <end position="180"/>
    </location>
</feature>
<feature type="transmembrane region" description="Helical" evidence="7">
    <location>
        <begin position="85"/>
        <end position="109"/>
    </location>
</feature>
<comment type="subcellular location">
    <subcellularLocation>
        <location evidence="1">Cell membrane</location>
        <topology evidence="1">Multi-pass membrane protein</topology>
    </subcellularLocation>
</comment>
<dbReference type="KEGG" id="sted:SPTER_30790"/>
<dbReference type="PANTHER" id="PTHR34856:SF2">
    <property type="entry name" value="PROTEIN NRFD"/>
    <property type="match status" value="1"/>
</dbReference>
<dbReference type="Gene3D" id="1.20.1630.10">
    <property type="entry name" value="Formate dehydrogenase/DMSO reductase domain"/>
    <property type="match status" value="1"/>
</dbReference>
<dbReference type="InterPro" id="IPR005614">
    <property type="entry name" value="NrfD-like"/>
</dbReference>